<sequence length="198" mass="22065">MYLPEQEEKKKKKKRKGRKESIVFRRTPIPSTTCTLPYQGTRMSNSINPQETKHAPIGPRPRSSHFSLAQKTQKGEHAMQCISRPLSGKPKSGRHLQRPKANQAALTAARPMFMFPALFCQPKIGGPNRITWDLAKECFPPARSLQLIQSPASARNRNTRLPPAHKVNCLGTDSTTTNNMPGACLHLHCMPLPALAIQ</sequence>
<gene>
    <name evidence="2" type="ORF">M440DRAFT_1403154</name>
</gene>
<dbReference type="AlphaFoldDB" id="A0A2T4BZ93"/>
<organism evidence="2 3">
    <name type="scientific">Trichoderma longibrachiatum ATCC 18648</name>
    <dbReference type="NCBI Taxonomy" id="983965"/>
    <lineage>
        <taxon>Eukaryota</taxon>
        <taxon>Fungi</taxon>
        <taxon>Dikarya</taxon>
        <taxon>Ascomycota</taxon>
        <taxon>Pezizomycotina</taxon>
        <taxon>Sordariomycetes</taxon>
        <taxon>Hypocreomycetidae</taxon>
        <taxon>Hypocreales</taxon>
        <taxon>Hypocreaceae</taxon>
        <taxon>Trichoderma</taxon>
    </lineage>
</organism>
<keyword evidence="3" id="KW-1185">Reference proteome</keyword>
<name>A0A2T4BZ93_TRILO</name>
<evidence type="ECO:0000313" key="3">
    <source>
        <dbReference type="Proteomes" id="UP000240760"/>
    </source>
</evidence>
<evidence type="ECO:0000256" key="1">
    <source>
        <dbReference type="SAM" id="MobiDB-lite"/>
    </source>
</evidence>
<feature type="compositionally biased region" description="Polar residues" evidence="1">
    <location>
        <begin position="29"/>
        <end position="50"/>
    </location>
</feature>
<dbReference type="Proteomes" id="UP000240760">
    <property type="component" value="Unassembled WGS sequence"/>
</dbReference>
<reference evidence="2 3" key="1">
    <citation type="submission" date="2016-07" db="EMBL/GenBank/DDBJ databases">
        <title>Multiple horizontal gene transfer events from other fungi enriched the ability of initially mycotrophic Trichoderma (Ascomycota) to feed on dead plant biomass.</title>
        <authorList>
            <consortium name="DOE Joint Genome Institute"/>
            <person name="Aerts A."/>
            <person name="Atanasova L."/>
            <person name="Chenthamara K."/>
            <person name="Zhang J."/>
            <person name="Grujic M."/>
            <person name="Henrissat B."/>
            <person name="Kuo A."/>
            <person name="Salamov A."/>
            <person name="Lipzen A."/>
            <person name="Labutti K."/>
            <person name="Barry K."/>
            <person name="Miao Y."/>
            <person name="Rahimi M.J."/>
            <person name="Shen Q."/>
            <person name="Grigoriev I.V."/>
            <person name="Kubicek C.P."/>
            <person name="Druzhinina I.S."/>
        </authorList>
    </citation>
    <scope>NUCLEOTIDE SEQUENCE [LARGE SCALE GENOMIC DNA]</scope>
    <source>
        <strain evidence="2 3">ATCC 18648</strain>
    </source>
</reference>
<protein>
    <submittedName>
        <fullName evidence="2">Uncharacterized protein</fullName>
    </submittedName>
</protein>
<proteinExistence type="predicted"/>
<feature type="region of interest" description="Disordered" evidence="1">
    <location>
        <begin position="1"/>
        <end position="103"/>
    </location>
</feature>
<dbReference type="EMBL" id="KZ679135">
    <property type="protein sequence ID" value="PTB74652.1"/>
    <property type="molecule type" value="Genomic_DNA"/>
</dbReference>
<evidence type="ECO:0000313" key="2">
    <source>
        <dbReference type="EMBL" id="PTB74652.1"/>
    </source>
</evidence>
<accession>A0A2T4BZ93</accession>